<dbReference type="GO" id="GO:0019878">
    <property type="term" value="P:lysine biosynthetic process via aminoadipic acid"/>
    <property type="evidence" value="ECO:0007669"/>
    <property type="project" value="TreeGrafter"/>
</dbReference>
<proteinExistence type="predicted"/>
<keyword evidence="3" id="KW-1185">Reference proteome</keyword>
<dbReference type="PANTHER" id="PTHR11133">
    <property type="entry name" value="SACCHAROPINE DEHYDROGENASE"/>
    <property type="match status" value="1"/>
</dbReference>
<dbReference type="PANTHER" id="PTHR11133:SF22">
    <property type="entry name" value="ALPHA-AMINOADIPIC SEMIALDEHYDE SYNTHASE, MITOCHONDRIAL"/>
    <property type="match status" value="1"/>
</dbReference>
<protein>
    <submittedName>
        <fullName evidence="2">Uncharacterized protein</fullName>
    </submittedName>
</protein>
<evidence type="ECO:0000313" key="3">
    <source>
        <dbReference type="Proteomes" id="UP000631114"/>
    </source>
</evidence>
<comment type="caution">
    <text evidence="2">The sequence shown here is derived from an EMBL/GenBank/DDBJ whole genome shotgun (WGS) entry which is preliminary data.</text>
</comment>
<dbReference type="GO" id="GO:0004753">
    <property type="term" value="F:saccharopine dehydrogenase activity"/>
    <property type="evidence" value="ECO:0007669"/>
    <property type="project" value="TreeGrafter"/>
</dbReference>
<keyword evidence="1" id="KW-0560">Oxidoreductase</keyword>
<sequence>MFGNGVIGILCESRNKWERRAPLTPSHYARLLHGGRDTRWSLYDYELIVGDHGKRLLAFGKFAGRAGLIDFLHGLGKRRPKPSHFLY</sequence>
<gene>
    <name evidence="2" type="ORF">IFM89_033064</name>
</gene>
<dbReference type="InterPro" id="IPR051168">
    <property type="entry name" value="AASS"/>
</dbReference>
<dbReference type="GO" id="GO:0005737">
    <property type="term" value="C:cytoplasm"/>
    <property type="evidence" value="ECO:0007669"/>
    <property type="project" value="TreeGrafter"/>
</dbReference>
<evidence type="ECO:0000313" key="2">
    <source>
        <dbReference type="EMBL" id="KAF9616994.1"/>
    </source>
</evidence>
<accession>A0A835IH08</accession>
<reference evidence="2 3" key="1">
    <citation type="submission" date="2020-10" db="EMBL/GenBank/DDBJ databases">
        <title>The Coptis chinensis genome and diversification of protoberbering-type alkaloids.</title>
        <authorList>
            <person name="Wang B."/>
            <person name="Shu S."/>
            <person name="Song C."/>
            <person name="Liu Y."/>
        </authorList>
    </citation>
    <scope>NUCLEOTIDE SEQUENCE [LARGE SCALE GENOMIC DNA]</scope>
    <source>
        <strain evidence="2">HL-2020</strain>
        <tissue evidence="2">Leaf</tissue>
    </source>
</reference>
<evidence type="ECO:0000256" key="1">
    <source>
        <dbReference type="ARBA" id="ARBA00023002"/>
    </source>
</evidence>
<dbReference type="OrthoDB" id="10059875at2759"/>
<dbReference type="Proteomes" id="UP000631114">
    <property type="component" value="Unassembled WGS sequence"/>
</dbReference>
<dbReference type="AlphaFoldDB" id="A0A835IH08"/>
<dbReference type="EMBL" id="JADFTS010000003">
    <property type="protein sequence ID" value="KAF9616994.1"/>
    <property type="molecule type" value="Genomic_DNA"/>
</dbReference>
<name>A0A835IH08_9MAGN</name>
<organism evidence="2 3">
    <name type="scientific">Coptis chinensis</name>
    <dbReference type="NCBI Taxonomy" id="261450"/>
    <lineage>
        <taxon>Eukaryota</taxon>
        <taxon>Viridiplantae</taxon>
        <taxon>Streptophyta</taxon>
        <taxon>Embryophyta</taxon>
        <taxon>Tracheophyta</taxon>
        <taxon>Spermatophyta</taxon>
        <taxon>Magnoliopsida</taxon>
        <taxon>Ranunculales</taxon>
        <taxon>Ranunculaceae</taxon>
        <taxon>Coptidoideae</taxon>
        <taxon>Coptis</taxon>
    </lineage>
</organism>